<protein>
    <submittedName>
        <fullName evidence="1">Uncharacterized protein</fullName>
    </submittedName>
</protein>
<evidence type="ECO:0000313" key="1">
    <source>
        <dbReference type="EMBL" id="RDW59339.1"/>
    </source>
</evidence>
<gene>
    <name evidence="1" type="ORF">DSM5745_11034</name>
</gene>
<reference evidence="1 2" key="1">
    <citation type="journal article" date="2018" name="IMA Fungus">
        <title>IMA Genome-F 9: Draft genome sequence of Annulohypoxylon stygium, Aspergillus mulundensis, Berkeleyomyces basicola (syn. Thielaviopsis basicola), Ceratocystis smalleyi, two Cercospora beticola strains, Coleophoma cylindrospora, Fusarium fracticaudum, Phialophora cf. hyalina, and Morchella septimelata.</title>
        <authorList>
            <person name="Wingfield B.D."/>
            <person name="Bills G.F."/>
            <person name="Dong Y."/>
            <person name="Huang W."/>
            <person name="Nel W.J."/>
            <person name="Swalarsk-Parry B.S."/>
            <person name="Vaghefi N."/>
            <person name="Wilken P.M."/>
            <person name="An Z."/>
            <person name="de Beer Z.W."/>
            <person name="De Vos L."/>
            <person name="Chen L."/>
            <person name="Duong T.A."/>
            <person name="Gao Y."/>
            <person name="Hammerbacher A."/>
            <person name="Kikkert J.R."/>
            <person name="Li Y."/>
            <person name="Li H."/>
            <person name="Li K."/>
            <person name="Li Q."/>
            <person name="Liu X."/>
            <person name="Ma X."/>
            <person name="Naidoo K."/>
            <person name="Pethybridge S.J."/>
            <person name="Sun J."/>
            <person name="Steenkamp E.T."/>
            <person name="van der Nest M.A."/>
            <person name="van Wyk S."/>
            <person name="Wingfield M.J."/>
            <person name="Xiong C."/>
            <person name="Yue Q."/>
            <person name="Zhang X."/>
        </authorList>
    </citation>
    <scope>NUCLEOTIDE SEQUENCE [LARGE SCALE GENOMIC DNA]</scope>
    <source>
        <strain evidence="1 2">DSM 5745</strain>
    </source>
</reference>
<keyword evidence="2" id="KW-1185">Reference proteome</keyword>
<dbReference type="Proteomes" id="UP000256690">
    <property type="component" value="Unassembled WGS sequence"/>
</dbReference>
<proteinExistence type="predicted"/>
<sequence>MIKPCCPGFKEVYDKTRIEEIESEMSLVMPRRLFARPSGSNPAMLRYESELERVKADEEIEKHDNKIHQILRGLDKNGVHYMYKTAVKPRENEKCDDKQVNEKHPYRLITILVDIPSRIEVNGKLMREIVADLPDISNYASSGAWCWELPGDNDNPSLWRLDWFQRELLHHNWGFTLVAYNLGNVDLNEDGQFRGGTGNPEGKRAYLDLHFDVSFPENYDVNFIPPGSFYGP</sequence>
<evidence type="ECO:0000313" key="2">
    <source>
        <dbReference type="Proteomes" id="UP000256690"/>
    </source>
</evidence>
<accession>A0A3D8QC38</accession>
<dbReference type="EMBL" id="PVWQ01000019">
    <property type="protein sequence ID" value="RDW59339.1"/>
    <property type="molecule type" value="Genomic_DNA"/>
</dbReference>
<dbReference type="GeneID" id="38121404"/>
<comment type="caution">
    <text evidence="1">The sequence shown here is derived from an EMBL/GenBank/DDBJ whole genome shotgun (WGS) entry which is preliminary data.</text>
</comment>
<dbReference type="AlphaFoldDB" id="A0A3D8QC38"/>
<dbReference type="RefSeq" id="XP_026598373.1">
    <property type="nucleotide sequence ID" value="XM_026753050.1"/>
</dbReference>
<name>A0A3D8QC38_9EURO</name>
<organism evidence="1 2">
    <name type="scientific">Aspergillus mulundensis</name>
    <dbReference type="NCBI Taxonomy" id="1810919"/>
    <lineage>
        <taxon>Eukaryota</taxon>
        <taxon>Fungi</taxon>
        <taxon>Dikarya</taxon>
        <taxon>Ascomycota</taxon>
        <taxon>Pezizomycotina</taxon>
        <taxon>Eurotiomycetes</taxon>
        <taxon>Eurotiomycetidae</taxon>
        <taxon>Eurotiales</taxon>
        <taxon>Aspergillaceae</taxon>
        <taxon>Aspergillus</taxon>
        <taxon>Aspergillus subgen. Nidulantes</taxon>
    </lineage>
</organism>